<name>A0A5M3MBP1_CONPW</name>
<organism evidence="2 3">
    <name type="scientific">Coniophora puteana (strain RWD-64-598)</name>
    <name type="common">Brown rot fungus</name>
    <dbReference type="NCBI Taxonomy" id="741705"/>
    <lineage>
        <taxon>Eukaryota</taxon>
        <taxon>Fungi</taxon>
        <taxon>Dikarya</taxon>
        <taxon>Basidiomycota</taxon>
        <taxon>Agaricomycotina</taxon>
        <taxon>Agaricomycetes</taxon>
        <taxon>Agaricomycetidae</taxon>
        <taxon>Boletales</taxon>
        <taxon>Coniophorineae</taxon>
        <taxon>Coniophoraceae</taxon>
        <taxon>Coniophora</taxon>
    </lineage>
</organism>
<dbReference type="KEGG" id="cput:CONPUDRAFT_111166"/>
<dbReference type="InterPro" id="IPR010730">
    <property type="entry name" value="HET"/>
</dbReference>
<proteinExistence type="predicted"/>
<dbReference type="Pfam" id="PF06985">
    <property type="entry name" value="HET"/>
    <property type="match status" value="1"/>
</dbReference>
<dbReference type="EMBL" id="JH711586">
    <property type="protein sequence ID" value="EIW76304.1"/>
    <property type="molecule type" value="Genomic_DNA"/>
</dbReference>
<dbReference type="PANTHER" id="PTHR33112:SF16">
    <property type="entry name" value="HETEROKARYON INCOMPATIBILITY DOMAIN-CONTAINING PROTEIN"/>
    <property type="match status" value="1"/>
</dbReference>
<feature type="domain" description="Heterokaryon incompatibility" evidence="1">
    <location>
        <begin position="225"/>
        <end position="377"/>
    </location>
</feature>
<evidence type="ECO:0000313" key="2">
    <source>
        <dbReference type="EMBL" id="EIW76304.1"/>
    </source>
</evidence>
<gene>
    <name evidence="2" type="ORF">CONPUDRAFT_111166</name>
</gene>
<keyword evidence="3" id="KW-1185">Reference proteome</keyword>
<comment type="caution">
    <text evidence="2">The sequence shown here is derived from an EMBL/GenBank/DDBJ whole genome shotgun (WGS) entry which is preliminary data.</text>
</comment>
<dbReference type="Proteomes" id="UP000053558">
    <property type="component" value="Unassembled WGS sequence"/>
</dbReference>
<evidence type="ECO:0000313" key="3">
    <source>
        <dbReference type="Proteomes" id="UP000053558"/>
    </source>
</evidence>
<dbReference type="RefSeq" id="XP_007773545.1">
    <property type="nucleotide sequence ID" value="XM_007775355.1"/>
</dbReference>
<dbReference type="OMA" id="ESFFEPW"/>
<accession>A0A5M3MBP1</accession>
<evidence type="ECO:0000259" key="1">
    <source>
        <dbReference type="Pfam" id="PF06985"/>
    </source>
</evidence>
<dbReference type="PANTHER" id="PTHR33112">
    <property type="entry name" value="DOMAIN PROTEIN, PUTATIVE-RELATED"/>
    <property type="match status" value="1"/>
</dbReference>
<dbReference type="AlphaFoldDB" id="A0A5M3MBP1"/>
<dbReference type="OrthoDB" id="5125733at2759"/>
<reference evidence="3" key="1">
    <citation type="journal article" date="2012" name="Science">
        <title>The Paleozoic origin of enzymatic lignin decomposition reconstructed from 31 fungal genomes.</title>
        <authorList>
            <person name="Floudas D."/>
            <person name="Binder M."/>
            <person name="Riley R."/>
            <person name="Barry K."/>
            <person name="Blanchette R.A."/>
            <person name="Henrissat B."/>
            <person name="Martinez A.T."/>
            <person name="Otillar R."/>
            <person name="Spatafora J.W."/>
            <person name="Yadav J.S."/>
            <person name="Aerts A."/>
            <person name="Benoit I."/>
            <person name="Boyd A."/>
            <person name="Carlson A."/>
            <person name="Copeland A."/>
            <person name="Coutinho P.M."/>
            <person name="de Vries R.P."/>
            <person name="Ferreira P."/>
            <person name="Findley K."/>
            <person name="Foster B."/>
            <person name="Gaskell J."/>
            <person name="Glotzer D."/>
            <person name="Gorecki P."/>
            <person name="Heitman J."/>
            <person name="Hesse C."/>
            <person name="Hori C."/>
            <person name="Igarashi K."/>
            <person name="Jurgens J.A."/>
            <person name="Kallen N."/>
            <person name="Kersten P."/>
            <person name="Kohler A."/>
            <person name="Kuees U."/>
            <person name="Kumar T.K.A."/>
            <person name="Kuo A."/>
            <person name="LaButti K."/>
            <person name="Larrondo L.F."/>
            <person name="Lindquist E."/>
            <person name="Ling A."/>
            <person name="Lombard V."/>
            <person name="Lucas S."/>
            <person name="Lundell T."/>
            <person name="Martin R."/>
            <person name="McLaughlin D.J."/>
            <person name="Morgenstern I."/>
            <person name="Morin E."/>
            <person name="Murat C."/>
            <person name="Nagy L.G."/>
            <person name="Nolan M."/>
            <person name="Ohm R.A."/>
            <person name="Patyshakuliyeva A."/>
            <person name="Rokas A."/>
            <person name="Ruiz-Duenas F.J."/>
            <person name="Sabat G."/>
            <person name="Salamov A."/>
            <person name="Samejima M."/>
            <person name="Schmutz J."/>
            <person name="Slot J.C."/>
            <person name="St John F."/>
            <person name="Stenlid J."/>
            <person name="Sun H."/>
            <person name="Sun S."/>
            <person name="Syed K."/>
            <person name="Tsang A."/>
            <person name="Wiebenga A."/>
            <person name="Young D."/>
            <person name="Pisabarro A."/>
            <person name="Eastwood D.C."/>
            <person name="Martin F."/>
            <person name="Cullen D."/>
            <person name="Grigoriev I.V."/>
            <person name="Hibbett D.S."/>
        </authorList>
    </citation>
    <scope>NUCLEOTIDE SEQUENCE [LARGE SCALE GENOMIC DNA]</scope>
    <source>
        <strain evidence="3">RWD-64-598 SS2</strain>
    </source>
</reference>
<dbReference type="GeneID" id="19198875"/>
<protein>
    <submittedName>
        <fullName evidence="2">HET-domain-containing protein</fullName>
    </submittedName>
</protein>
<sequence length="702" mass="79656">MESPSGIENFKPSELCQLCTTGVVENHFGILLPPMNTEDLTGGFVYATSPEDIRIRANQGCRWCQFLVRCLDPGVEKGRDPKRAVAVRVGYESGGMEDSELCVAVNSVEADDKPIYRYYPNADDPSEDSYVAVVDKEVNNHRVYMYTREDDPAARYIRGRNIYRDVGTELAISLAMDRFQDCASNRSCESCLPPDPSPSLPTRVIDCGNPSNPRLFYTDGQHDRYVALSYVWGEPQPHRATKQNLDSYLDHIDRTSLPQTLLDAIDTTHRLGIRYLWADSLCIIQDDEKDKINELSKMHSIYRHSYLTIVAASAQRVSEGFLQIRPDILCTDSFTLPFILPDGSGTGSVTFTLAADDQTHYAWWEEPTHTRAWCLQEYYLSSRILVFASHTIQYVCWDTVQNIGGADNRFWVGRVPRTIHHFRDTDMSAEEFAKGVYRMWRRVISDYTRRELSVPADKLVAVAALAEDFSLVIQSDYLAGLWRCTLLKDLLWRRSYRFDPVSRSRPSVYRGPSWSWAAVDGKINLCDGEDVGDLVAEVIMCETQLKTSQVPFGEVVSGSLVLRAPIVPCFMRANRRVYWVMDADHMEKVREDAVNKGIEPKVDEDFIDEDTGRWMQEIGECLLDSSGDVEIKQGKQSIFVAIIAMDGDWILQGIVVKPVNSEADGESEQSWYRVGFFEGGMRDADKWLEGVKKVHTMEISLV</sequence>